<accession>A0ABU1AZU2</accession>
<feature type="non-terminal residue" evidence="1">
    <location>
        <position position="76"/>
    </location>
</feature>
<gene>
    <name evidence="1" type="ORF">QEH52_19180</name>
</gene>
<dbReference type="Proteomes" id="UP001225316">
    <property type="component" value="Unassembled WGS sequence"/>
</dbReference>
<proteinExistence type="predicted"/>
<evidence type="ECO:0000313" key="2">
    <source>
        <dbReference type="Proteomes" id="UP001225316"/>
    </source>
</evidence>
<dbReference type="SUPFAM" id="SSF143422">
    <property type="entry name" value="Transposase IS200-like"/>
    <property type="match status" value="1"/>
</dbReference>
<dbReference type="InterPro" id="IPR036515">
    <property type="entry name" value="Transposase_17_sf"/>
</dbReference>
<protein>
    <recommendedName>
        <fullName evidence="3">Transposase IS200-like domain-containing protein</fullName>
    </recommendedName>
</protein>
<sequence>MARRSRIEYPGAFYHVLNRGNYRSWIFDTVGARKSFVTCLDQCCLAQGWRSHAWVLGPSSTVQSAVSRHRTAGKQD</sequence>
<evidence type="ECO:0008006" key="3">
    <source>
        <dbReference type="Google" id="ProtNLM"/>
    </source>
</evidence>
<reference evidence="1 2" key="1">
    <citation type="submission" date="2023-04" db="EMBL/GenBank/DDBJ databases">
        <title>A novel bacteria isolated from coastal sediment.</title>
        <authorList>
            <person name="Liu X.-J."/>
            <person name="Du Z.-J."/>
        </authorList>
    </citation>
    <scope>NUCLEOTIDE SEQUENCE [LARGE SCALE GENOMIC DNA]</scope>
    <source>
        <strain evidence="1 2">SDUM461003</strain>
    </source>
</reference>
<comment type="caution">
    <text evidence="1">The sequence shown here is derived from an EMBL/GenBank/DDBJ whole genome shotgun (WGS) entry which is preliminary data.</text>
</comment>
<dbReference type="EMBL" id="JARXHW010000104">
    <property type="protein sequence ID" value="MDQ8209650.1"/>
    <property type="molecule type" value="Genomic_DNA"/>
</dbReference>
<keyword evidence="2" id="KW-1185">Reference proteome</keyword>
<name>A0ABU1AZU2_9BACT</name>
<organism evidence="1 2">
    <name type="scientific">Thalassobacterium maritimum</name>
    <dbReference type="NCBI Taxonomy" id="3041265"/>
    <lineage>
        <taxon>Bacteria</taxon>
        <taxon>Pseudomonadati</taxon>
        <taxon>Verrucomicrobiota</taxon>
        <taxon>Opitutia</taxon>
        <taxon>Puniceicoccales</taxon>
        <taxon>Coraliomargaritaceae</taxon>
        <taxon>Thalassobacterium</taxon>
    </lineage>
</organism>
<evidence type="ECO:0000313" key="1">
    <source>
        <dbReference type="EMBL" id="MDQ8209650.1"/>
    </source>
</evidence>